<evidence type="ECO:0000256" key="1">
    <source>
        <dbReference type="ARBA" id="ARBA00023015"/>
    </source>
</evidence>
<dbReference type="InterPro" id="IPR007624">
    <property type="entry name" value="RNA_pol_sigma70_r3"/>
</dbReference>
<dbReference type="PANTHER" id="PTHR30385">
    <property type="entry name" value="SIGMA FACTOR F FLAGELLAR"/>
    <property type="match status" value="1"/>
</dbReference>
<dbReference type="Proteomes" id="UP000727993">
    <property type="component" value="Unassembled WGS sequence"/>
</dbReference>
<feature type="domain" description="RNA polymerase sigma-70 region 2" evidence="7">
    <location>
        <begin position="59"/>
        <end position="126"/>
    </location>
</feature>
<evidence type="ECO:0000259" key="6">
    <source>
        <dbReference type="Pfam" id="PF04539"/>
    </source>
</evidence>
<evidence type="ECO:0000256" key="2">
    <source>
        <dbReference type="ARBA" id="ARBA00023082"/>
    </source>
</evidence>
<proteinExistence type="predicted"/>
<comment type="caution">
    <text evidence="9">The sequence shown here is derived from an EMBL/GenBank/DDBJ whole genome shotgun (WGS) entry which is preliminary data.</text>
</comment>
<dbReference type="GO" id="GO:0006352">
    <property type="term" value="P:DNA-templated transcription initiation"/>
    <property type="evidence" value="ECO:0007669"/>
    <property type="project" value="InterPro"/>
</dbReference>
<dbReference type="InterPro" id="IPR000943">
    <property type="entry name" value="RNA_pol_sigma70"/>
</dbReference>
<keyword evidence="4" id="KW-0804">Transcription</keyword>
<dbReference type="SUPFAM" id="SSF88946">
    <property type="entry name" value="Sigma2 domain of RNA polymerase sigma factors"/>
    <property type="match status" value="1"/>
</dbReference>
<dbReference type="Gene3D" id="1.20.120.1810">
    <property type="match status" value="1"/>
</dbReference>
<keyword evidence="2" id="KW-0731">Sigma factor</keyword>
<evidence type="ECO:0000259" key="8">
    <source>
        <dbReference type="Pfam" id="PF04545"/>
    </source>
</evidence>
<evidence type="ECO:0000256" key="3">
    <source>
        <dbReference type="ARBA" id="ARBA00023125"/>
    </source>
</evidence>
<dbReference type="InterPro" id="IPR036388">
    <property type="entry name" value="WH-like_DNA-bd_sf"/>
</dbReference>
<dbReference type="PRINTS" id="PR00046">
    <property type="entry name" value="SIGMA70FCT"/>
</dbReference>
<feature type="compositionally biased region" description="Basic and acidic residues" evidence="5">
    <location>
        <begin position="1"/>
        <end position="17"/>
    </location>
</feature>
<dbReference type="InterPro" id="IPR007630">
    <property type="entry name" value="RNA_pol_sigma70_r4"/>
</dbReference>
<name>A0A936NBB7_9ACTN</name>
<evidence type="ECO:0000313" key="9">
    <source>
        <dbReference type="EMBL" id="MBK9296830.1"/>
    </source>
</evidence>
<gene>
    <name evidence="9" type="ORF">IPN02_08325</name>
</gene>
<evidence type="ECO:0000256" key="5">
    <source>
        <dbReference type="SAM" id="MobiDB-lite"/>
    </source>
</evidence>
<dbReference type="Pfam" id="PF04542">
    <property type="entry name" value="Sigma70_r2"/>
    <property type="match status" value="1"/>
</dbReference>
<feature type="domain" description="RNA polymerase sigma-70 region 3" evidence="6">
    <location>
        <begin position="139"/>
        <end position="183"/>
    </location>
</feature>
<dbReference type="Gene3D" id="1.10.10.10">
    <property type="entry name" value="Winged helix-like DNA-binding domain superfamily/Winged helix DNA-binding domain"/>
    <property type="match status" value="2"/>
</dbReference>
<dbReference type="InterPro" id="IPR007627">
    <property type="entry name" value="RNA_pol_sigma70_r2"/>
</dbReference>
<dbReference type="SUPFAM" id="SSF88659">
    <property type="entry name" value="Sigma3 and sigma4 domains of RNA polymerase sigma factors"/>
    <property type="match status" value="2"/>
</dbReference>
<dbReference type="NCBIfam" id="TIGR02937">
    <property type="entry name" value="sigma70-ECF"/>
    <property type="match status" value="1"/>
</dbReference>
<evidence type="ECO:0000256" key="4">
    <source>
        <dbReference type="ARBA" id="ARBA00023163"/>
    </source>
</evidence>
<accession>A0A936NBB7</accession>
<keyword evidence="3" id="KW-0238">DNA-binding</keyword>
<protein>
    <submittedName>
        <fullName evidence="9">Sigma-70 family RNA polymerase sigma factor</fullName>
    </submittedName>
</protein>
<dbReference type="GO" id="GO:0003677">
    <property type="term" value="F:DNA binding"/>
    <property type="evidence" value="ECO:0007669"/>
    <property type="project" value="UniProtKB-KW"/>
</dbReference>
<evidence type="ECO:0000313" key="10">
    <source>
        <dbReference type="Proteomes" id="UP000727993"/>
    </source>
</evidence>
<dbReference type="Pfam" id="PF04545">
    <property type="entry name" value="Sigma70_r4"/>
    <property type="match status" value="1"/>
</dbReference>
<evidence type="ECO:0000259" key="7">
    <source>
        <dbReference type="Pfam" id="PF04542"/>
    </source>
</evidence>
<dbReference type="EMBL" id="JADJZA010000006">
    <property type="protein sequence ID" value="MBK9296830.1"/>
    <property type="molecule type" value="Genomic_DNA"/>
</dbReference>
<dbReference type="Pfam" id="PF04539">
    <property type="entry name" value="Sigma70_r3"/>
    <property type="match status" value="1"/>
</dbReference>
<keyword evidence="1" id="KW-0805">Transcription regulation</keyword>
<dbReference type="AlphaFoldDB" id="A0A936NBB7"/>
<sequence length="274" mass="31376">MADRRSGEQRILERQMTDEAIAARTKRRSRSELRRADNDQLLEWWVADRSEEVRSELAVRYQQMAKNLASRFANRGESREDLAQVAAYGILKALDRYTPDRGGTFESYAVPTAVGEIKRHFRDHSWGSKVSRGVKDLMPRVRQAEESLTARLDRSPTVPEVAAESNLPIETIHEVLEARRMYRPNSLEGRPEGSPDPAVGDIGVTRAVDRMTIEALLERLPERERTILELRFFEELNQSDIAERVGVSQMHVSRLIRRALERLATLADQTDQVN</sequence>
<dbReference type="CDD" id="cd06171">
    <property type="entry name" value="Sigma70_r4"/>
    <property type="match status" value="1"/>
</dbReference>
<dbReference type="InterPro" id="IPR013325">
    <property type="entry name" value="RNA_pol_sigma_r2"/>
</dbReference>
<reference evidence="9 10" key="1">
    <citation type="submission" date="2020-10" db="EMBL/GenBank/DDBJ databases">
        <title>Connecting structure to function with the recovery of over 1000 high-quality activated sludge metagenome-assembled genomes encoding full-length rRNA genes using long-read sequencing.</title>
        <authorList>
            <person name="Singleton C.M."/>
            <person name="Petriglieri F."/>
            <person name="Kristensen J.M."/>
            <person name="Kirkegaard R.H."/>
            <person name="Michaelsen T.Y."/>
            <person name="Andersen M.H."/>
            <person name="Karst S.M."/>
            <person name="Dueholm M.S."/>
            <person name="Nielsen P.H."/>
            <person name="Albertsen M."/>
        </authorList>
    </citation>
    <scope>NUCLEOTIDE SEQUENCE [LARGE SCALE GENOMIC DNA]</scope>
    <source>
        <strain evidence="9">Lyne_18-Q3-R50-59_MAXAC.006</strain>
    </source>
</reference>
<feature type="domain" description="RNA polymerase sigma-70 region 4" evidence="8">
    <location>
        <begin position="216"/>
        <end position="263"/>
    </location>
</feature>
<dbReference type="GO" id="GO:0016987">
    <property type="term" value="F:sigma factor activity"/>
    <property type="evidence" value="ECO:0007669"/>
    <property type="project" value="UniProtKB-KW"/>
</dbReference>
<organism evidence="9 10">
    <name type="scientific">Candidatus Neomicrothrix subdominans</name>
    <dbReference type="NCBI Taxonomy" id="2954438"/>
    <lineage>
        <taxon>Bacteria</taxon>
        <taxon>Bacillati</taxon>
        <taxon>Actinomycetota</taxon>
        <taxon>Acidimicrobiia</taxon>
        <taxon>Acidimicrobiales</taxon>
        <taxon>Microthrixaceae</taxon>
        <taxon>Candidatus Neomicrothrix</taxon>
    </lineage>
</organism>
<feature type="region of interest" description="Disordered" evidence="5">
    <location>
        <begin position="1"/>
        <end position="34"/>
    </location>
</feature>
<dbReference type="PANTHER" id="PTHR30385:SF4">
    <property type="entry name" value="RNA POLYMERASE SIGMA-E FACTOR"/>
    <property type="match status" value="1"/>
</dbReference>
<dbReference type="InterPro" id="IPR013324">
    <property type="entry name" value="RNA_pol_sigma_r3/r4-like"/>
</dbReference>
<dbReference type="InterPro" id="IPR014284">
    <property type="entry name" value="RNA_pol_sigma-70_dom"/>
</dbReference>